<dbReference type="Gene3D" id="3.10.450.50">
    <property type="match status" value="1"/>
</dbReference>
<organism evidence="2 3">
    <name type="scientific">Sphingomonas caseinilyticus</name>
    <dbReference type="NCBI Taxonomy" id="2908205"/>
    <lineage>
        <taxon>Bacteria</taxon>
        <taxon>Pseudomonadati</taxon>
        <taxon>Pseudomonadota</taxon>
        <taxon>Alphaproteobacteria</taxon>
        <taxon>Sphingomonadales</taxon>
        <taxon>Sphingomonadaceae</taxon>
        <taxon>Sphingomonas</taxon>
    </lineage>
</organism>
<proteinExistence type="predicted"/>
<accession>A0ABT0RSA8</accession>
<dbReference type="Pfam" id="PF12680">
    <property type="entry name" value="SnoaL_2"/>
    <property type="match status" value="1"/>
</dbReference>
<name>A0ABT0RSA8_9SPHN</name>
<sequence length="108" mass="12007">MPPELQPPVSTYFEASNAHDAEAVASLFTPDGWVHDERQDHRGTEAIRGWAEETFRQYAMVQTPGQARAEGSNTVVTAEVSGTFPGSPIELDFRFMVEGERIRELKIG</sequence>
<dbReference type="InterPro" id="IPR032710">
    <property type="entry name" value="NTF2-like_dom_sf"/>
</dbReference>
<dbReference type="InterPro" id="IPR037401">
    <property type="entry name" value="SnoaL-like"/>
</dbReference>
<reference evidence="2 3" key="1">
    <citation type="submission" date="2022-05" db="EMBL/GenBank/DDBJ databases">
        <authorList>
            <person name="Jo J.-H."/>
            <person name="Im W.-T."/>
        </authorList>
    </citation>
    <scope>NUCLEOTIDE SEQUENCE [LARGE SCALE GENOMIC DNA]</scope>
    <source>
        <strain evidence="2 3">NSE70-1</strain>
    </source>
</reference>
<evidence type="ECO:0000313" key="3">
    <source>
        <dbReference type="Proteomes" id="UP001203410"/>
    </source>
</evidence>
<comment type="caution">
    <text evidence="2">The sequence shown here is derived from an EMBL/GenBank/DDBJ whole genome shotgun (WGS) entry which is preliminary data.</text>
</comment>
<dbReference type="RefSeq" id="WP_249902937.1">
    <property type="nucleotide sequence ID" value="NZ_JAMGBA010000001.1"/>
</dbReference>
<feature type="domain" description="SnoaL-like" evidence="1">
    <location>
        <begin position="9"/>
        <end position="97"/>
    </location>
</feature>
<evidence type="ECO:0000259" key="1">
    <source>
        <dbReference type="Pfam" id="PF12680"/>
    </source>
</evidence>
<dbReference type="SUPFAM" id="SSF54427">
    <property type="entry name" value="NTF2-like"/>
    <property type="match status" value="1"/>
</dbReference>
<protein>
    <submittedName>
        <fullName evidence="2">Nuclear transport factor 2 family protein</fullName>
    </submittedName>
</protein>
<dbReference type="EMBL" id="JAMGBA010000001">
    <property type="protein sequence ID" value="MCL6697575.1"/>
    <property type="molecule type" value="Genomic_DNA"/>
</dbReference>
<keyword evidence="3" id="KW-1185">Reference proteome</keyword>
<gene>
    <name evidence="2" type="ORF">LZ496_02085</name>
</gene>
<dbReference type="Proteomes" id="UP001203410">
    <property type="component" value="Unassembled WGS sequence"/>
</dbReference>
<evidence type="ECO:0000313" key="2">
    <source>
        <dbReference type="EMBL" id="MCL6697575.1"/>
    </source>
</evidence>